<accession>A0AA35IUJ7</accession>
<evidence type="ECO:0000313" key="2">
    <source>
        <dbReference type="EMBL" id="CAI4036772.1"/>
    </source>
</evidence>
<protein>
    <recommendedName>
        <fullName evidence="1">Oxidoreductase-like domain-containing protein</fullName>
    </recommendedName>
</protein>
<dbReference type="EMBL" id="OX365772">
    <property type="protein sequence ID" value="CAI4036772.1"/>
    <property type="molecule type" value="Genomic_DNA"/>
</dbReference>
<dbReference type="Pfam" id="PF09791">
    <property type="entry name" value="Oxidored-like"/>
    <property type="match status" value="1"/>
</dbReference>
<keyword evidence="3" id="KW-1185">Reference proteome</keyword>
<feature type="domain" description="Oxidoreductase-like" evidence="1">
    <location>
        <begin position="71"/>
        <end position="114"/>
    </location>
</feature>
<evidence type="ECO:0000259" key="1">
    <source>
        <dbReference type="Pfam" id="PF09791"/>
    </source>
</evidence>
<sequence length="249" mass="28626">MIRSHGWSLLNRFYPVRSFTRYSKVDMTFEGNTQDISTSAEERMTTVFGGRLKGEPPKSTSRVLTGGMRKIAGVQVPAKPQEPDNCCMSGCVNCVWEIYSEDLRDWKQRRKEAAENIEGTEEKWPKDWNPPLGLLNLENIPVELREKKLEVESRKAEQSHDLSAIRSLFPKRKGPLPKSVLAAKRKNTALRHKHEQEEGGAGQYMVELDADEGWEDIPVYVKAFAEFETKKRLQNIHRQEELKKRTALV</sequence>
<dbReference type="InterPro" id="IPR039251">
    <property type="entry name" value="OXLD1"/>
</dbReference>
<name>A0AA35IUJ7_SACMI</name>
<dbReference type="PANTHER" id="PTHR21193">
    <property type="entry name" value="OXIDOREDUCTASE-LIKE DOMAIN-CONTAINING PROTEIN 1"/>
    <property type="match status" value="1"/>
</dbReference>
<dbReference type="AlphaFoldDB" id="A0AA35IUJ7"/>
<dbReference type="RefSeq" id="XP_056079890.1">
    <property type="nucleotide sequence ID" value="XM_056226143.1"/>
</dbReference>
<dbReference type="GeneID" id="80921697"/>
<evidence type="ECO:0000313" key="3">
    <source>
        <dbReference type="Proteomes" id="UP001161438"/>
    </source>
</evidence>
<dbReference type="PANTHER" id="PTHR21193:SF3">
    <property type="entry name" value="OXIDOREDUCTASE-LIKE DOMAIN-CONTAINING PROTEIN 1"/>
    <property type="match status" value="1"/>
</dbReference>
<dbReference type="GO" id="GO:0005739">
    <property type="term" value="C:mitochondrion"/>
    <property type="evidence" value="ECO:0007669"/>
    <property type="project" value="TreeGrafter"/>
</dbReference>
<gene>
    <name evidence="2" type="primary">SMKI16G0730</name>
    <name evidence="2" type="ORF">SMKI_16G0730</name>
</gene>
<dbReference type="InterPro" id="IPR019180">
    <property type="entry name" value="Oxidoreductase-like_N"/>
</dbReference>
<proteinExistence type="predicted"/>
<reference evidence="2" key="1">
    <citation type="submission" date="2022-10" db="EMBL/GenBank/DDBJ databases">
        <authorList>
            <person name="Byrne P K."/>
        </authorList>
    </citation>
    <scope>NUCLEOTIDE SEQUENCE</scope>
    <source>
        <strain evidence="2">IFO1815</strain>
    </source>
</reference>
<dbReference type="Proteomes" id="UP001161438">
    <property type="component" value="Chromosome 16"/>
</dbReference>
<organism evidence="2 3">
    <name type="scientific">Saccharomyces mikatae IFO 1815</name>
    <dbReference type="NCBI Taxonomy" id="226126"/>
    <lineage>
        <taxon>Eukaryota</taxon>
        <taxon>Fungi</taxon>
        <taxon>Dikarya</taxon>
        <taxon>Ascomycota</taxon>
        <taxon>Saccharomycotina</taxon>
        <taxon>Saccharomycetes</taxon>
        <taxon>Saccharomycetales</taxon>
        <taxon>Saccharomycetaceae</taxon>
        <taxon>Saccharomyces</taxon>
    </lineage>
</organism>